<evidence type="ECO:0000313" key="2">
    <source>
        <dbReference type="Proteomes" id="UP001205998"/>
    </source>
</evidence>
<proteinExistence type="predicted"/>
<comment type="caution">
    <text evidence="1">The sequence shown here is derived from an EMBL/GenBank/DDBJ whole genome shotgun (WGS) entry which is preliminary data.</text>
</comment>
<feature type="non-terminal residue" evidence="1">
    <location>
        <position position="1"/>
    </location>
</feature>
<dbReference type="Gene3D" id="2.60.40.10">
    <property type="entry name" value="Immunoglobulins"/>
    <property type="match status" value="1"/>
</dbReference>
<gene>
    <name evidence="1" type="ORF">C0J50_19460</name>
</gene>
<dbReference type="InterPro" id="IPR033305">
    <property type="entry name" value="Hydin-like"/>
</dbReference>
<protein>
    <submittedName>
        <fullName evidence="1">Hydrocephalus-inducing protein-like isoform X1</fullName>
    </submittedName>
</protein>
<dbReference type="GO" id="GO:1904158">
    <property type="term" value="P:axonemal central apparatus assembly"/>
    <property type="evidence" value="ECO:0007669"/>
    <property type="project" value="TreeGrafter"/>
</dbReference>
<dbReference type="PANTHER" id="PTHR23053">
    <property type="entry name" value="DLEC1 DELETED IN LUNG AND ESOPHAGEAL CANCER 1"/>
    <property type="match status" value="1"/>
</dbReference>
<sequence>QELRVGAYPTTQGLIEDSVVCCIKENPEPAIFHISCRGVRPELELERKHLNFDKIFLDRKETRRLCLYNPTALPVAWRVIGFEGLGEEFSISQDSGIIMARSEFSLFIHFHAMRPVSLKKTIRLEVSDVENILGVVQTENINIVAEAYDVALEITFPKGTDNCLDFGVIRVSEEVKISINLKNKGKHDIAY</sequence>
<dbReference type="PANTHER" id="PTHR23053:SF0">
    <property type="entry name" value="HYDROCEPHALUS-INDUCING PROTEIN HOMOLOG"/>
    <property type="match status" value="1"/>
</dbReference>
<dbReference type="Proteomes" id="UP001205998">
    <property type="component" value="Unassembled WGS sequence"/>
</dbReference>
<dbReference type="AlphaFoldDB" id="A0AAD5FMG7"/>
<evidence type="ECO:0000313" key="1">
    <source>
        <dbReference type="EMBL" id="KAI5620967.1"/>
    </source>
</evidence>
<dbReference type="GO" id="GO:0003341">
    <property type="term" value="P:cilium movement"/>
    <property type="evidence" value="ECO:0007669"/>
    <property type="project" value="TreeGrafter"/>
</dbReference>
<feature type="non-terminal residue" evidence="1">
    <location>
        <position position="191"/>
    </location>
</feature>
<dbReference type="InterPro" id="IPR013783">
    <property type="entry name" value="Ig-like_fold"/>
</dbReference>
<keyword evidence="2" id="KW-1185">Reference proteome</keyword>
<dbReference type="GO" id="GO:0005930">
    <property type="term" value="C:axoneme"/>
    <property type="evidence" value="ECO:0007669"/>
    <property type="project" value="TreeGrafter"/>
</dbReference>
<name>A0AAD5FMG7_SILAS</name>
<organism evidence="1 2">
    <name type="scientific">Silurus asotus</name>
    <name type="common">Amur catfish</name>
    <name type="synonym">Parasilurus asotus</name>
    <dbReference type="NCBI Taxonomy" id="30991"/>
    <lineage>
        <taxon>Eukaryota</taxon>
        <taxon>Metazoa</taxon>
        <taxon>Chordata</taxon>
        <taxon>Craniata</taxon>
        <taxon>Vertebrata</taxon>
        <taxon>Euteleostomi</taxon>
        <taxon>Actinopterygii</taxon>
        <taxon>Neopterygii</taxon>
        <taxon>Teleostei</taxon>
        <taxon>Ostariophysi</taxon>
        <taxon>Siluriformes</taxon>
        <taxon>Siluridae</taxon>
        <taxon>Silurus</taxon>
    </lineage>
</organism>
<reference evidence="1" key="1">
    <citation type="submission" date="2018-07" db="EMBL/GenBank/DDBJ databases">
        <title>Comparative genomics of catfishes provides insights into carnivory and benthic adaptation.</title>
        <authorList>
            <person name="Zhang Y."/>
            <person name="Wang D."/>
            <person name="Peng Z."/>
            <person name="Zheng S."/>
            <person name="Shao F."/>
            <person name="Tao W."/>
        </authorList>
    </citation>
    <scope>NUCLEOTIDE SEQUENCE</scope>
    <source>
        <strain evidence="1">Chongqing</strain>
    </source>
</reference>
<dbReference type="EMBL" id="MU551638">
    <property type="protein sequence ID" value="KAI5620967.1"/>
    <property type="molecule type" value="Genomic_DNA"/>
</dbReference>
<accession>A0AAD5FMG7</accession>